<evidence type="ECO:0000313" key="2">
    <source>
        <dbReference type="EMBL" id="RXV65193.1"/>
    </source>
</evidence>
<dbReference type="Pfam" id="PF08906">
    <property type="entry name" value="T6SS_Tdi1_C"/>
    <property type="match status" value="1"/>
</dbReference>
<gene>
    <name evidence="2" type="ORF">D1006_34160</name>
</gene>
<dbReference type="InterPro" id="IPR015002">
    <property type="entry name" value="T6SS_Tdi1_C"/>
</dbReference>
<name>A0A4Q2A7M0_9BURK</name>
<dbReference type="EMBL" id="QWEX01000003">
    <property type="protein sequence ID" value="RXV65193.1"/>
    <property type="molecule type" value="Genomic_DNA"/>
</dbReference>
<dbReference type="Proteomes" id="UP000289650">
    <property type="component" value="Unassembled WGS sequence"/>
</dbReference>
<dbReference type="AlphaFoldDB" id="A0A4Q2A7M0"/>
<proteinExistence type="predicted"/>
<evidence type="ECO:0000313" key="3">
    <source>
        <dbReference type="Proteomes" id="UP000289650"/>
    </source>
</evidence>
<dbReference type="OrthoDB" id="9016361at2"/>
<dbReference type="RefSeq" id="WP_129517642.1">
    <property type="nucleotide sequence ID" value="NZ_QWEX01000003.1"/>
</dbReference>
<sequence>MQRTLRHDTFQVVPGRFTWQRGYAALRLFRNTWGVQTSTRRRDLQGPVKNANFRVQTFFVSKTKNECDFNDVSKQPLFDRALGKLGKLEPNEVYGFEPALVAGGQMDFDHLKKVNLDVHLTILRQLAPPNIPFLNTLT</sequence>
<protein>
    <submittedName>
        <fullName evidence="2">DUF1851 domain-containing protein</fullName>
    </submittedName>
</protein>
<accession>A0A4Q2A7M0</accession>
<comment type="caution">
    <text evidence="2">The sequence shown here is derived from an EMBL/GenBank/DDBJ whole genome shotgun (WGS) entry which is preliminary data.</text>
</comment>
<reference evidence="2 3" key="1">
    <citation type="submission" date="2018-08" db="EMBL/GenBank/DDBJ databases">
        <title>Mountain-cultivated ginseng endophyte, Burkholderia stabilis and its activity against ginseng root rot disease.</title>
        <authorList>
            <person name="Tapan Kumar M."/>
            <person name="Bae H."/>
            <person name="Shanmugam G."/>
            <person name="Jeon J."/>
        </authorList>
    </citation>
    <scope>NUCLEOTIDE SEQUENCE [LARGE SCALE GENOMIC DNA]</scope>
    <source>
        <strain evidence="2 3">EB159</strain>
    </source>
</reference>
<evidence type="ECO:0000259" key="1">
    <source>
        <dbReference type="Pfam" id="PF08906"/>
    </source>
</evidence>
<feature type="domain" description="T6SS immunity protein Tdi1 C-terminal" evidence="1">
    <location>
        <begin position="55"/>
        <end position="126"/>
    </location>
</feature>
<organism evidence="2 3">
    <name type="scientific">Burkholderia stabilis</name>
    <dbReference type="NCBI Taxonomy" id="95485"/>
    <lineage>
        <taxon>Bacteria</taxon>
        <taxon>Pseudomonadati</taxon>
        <taxon>Pseudomonadota</taxon>
        <taxon>Betaproteobacteria</taxon>
        <taxon>Burkholderiales</taxon>
        <taxon>Burkholderiaceae</taxon>
        <taxon>Burkholderia</taxon>
        <taxon>Burkholderia cepacia complex</taxon>
    </lineage>
</organism>